<keyword evidence="3 5" id="KW-1133">Transmembrane helix</keyword>
<name>A0A1G8BRQ4_9PSED</name>
<feature type="domain" description="GtrA/DPMS transmembrane" evidence="6">
    <location>
        <begin position="16"/>
        <end position="128"/>
    </location>
</feature>
<dbReference type="GO" id="GO:0016020">
    <property type="term" value="C:membrane"/>
    <property type="evidence" value="ECO:0007669"/>
    <property type="project" value="UniProtKB-SubCell"/>
</dbReference>
<dbReference type="Proteomes" id="UP000182894">
    <property type="component" value="Unassembled WGS sequence"/>
</dbReference>
<feature type="transmembrane region" description="Helical" evidence="5">
    <location>
        <begin position="79"/>
        <end position="97"/>
    </location>
</feature>
<dbReference type="EMBL" id="FNCO01000006">
    <property type="protein sequence ID" value="SDH35809.1"/>
    <property type="molecule type" value="Genomic_DNA"/>
</dbReference>
<dbReference type="Pfam" id="PF04138">
    <property type="entry name" value="GtrA_DPMS_TM"/>
    <property type="match status" value="1"/>
</dbReference>
<evidence type="ECO:0000313" key="7">
    <source>
        <dbReference type="EMBL" id="SDH35809.1"/>
    </source>
</evidence>
<keyword evidence="4 5" id="KW-0472">Membrane</keyword>
<evidence type="ECO:0000256" key="3">
    <source>
        <dbReference type="ARBA" id="ARBA00022989"/>
    </source>
</evidence>
<evidence type="ECO:0000256" key="5">
    <source>
        <dbReference type="SAM" id="Phobius"/>
    </source>
</evidence>
<evidence type="ECO:0000256" key="4">
    <source>
        <dbReference type="ARBA" id="ARBA00023136"/>
    </source>
</evidence>
<reference evidence="8" key="1">
    <citation type="submission" date="2016-10" db="EMBL/GenBank/DDBJ databases">
        <authorList>
            <person name="Varghese N."/>
            <person name="Submissions S."/>
        </authorList>
    </citation>
    <scope>NUCLEOTIDE SEQUENCE [LARGE SCALE GENOMIC DNA]</scope>
    <source>
        <strain evidence="8">ATCC 700689</strain>
    </source>
</reference>
<comment type="subcellular location">
    <subcellularLocation>
        <location evidence="1">Membrane</location>
        <topology evidence="1">Multi-pass membrane protein</topology>
    </subcellularLocation>
</comment>
<evidence type="ECO:0000256" key="2">
    <source>
        <dbReference type="ARBA" id="ARBA00022692"/>
    </source>
</evidence>
<keyword evidence="2 5" id="KW-0812">Transmembrane</keyword>
<dbReference type="GO" id="GO:0000271">
    <property type="term" value="P:polysaccharide biosynthetic process"/>
    <property type="evidence" value="ECO:0007669"/>
    <property type="project" value="InterPro"/>
</dbReference>
<dbReference type="InterPro" id="IPR007267">
    <property type="entry name" value="GtrA_DPMS_TM"/>
</dbReference>
<keyword evidence="8" id="KW-1185">Reference proteome</keyword>
<dbReference type="RefSeq" id="WP_074752915.1">
    <property type="nucleotide sequence ID" value="NZ_FNCO01000006.1"/>
</dbReference>
<dbReference type="AlphaFoldDB" id="A0A1G8BRQ4"/>
<proteinExistence type="predicted"/>
<evidence type="ECO:0000313" key="8">
    <source>
        <dbReference type="Proteomes" id="UP000182894"/>
    </source>
</evidence>
<protein>
    <submittedName>
        <fullName evidence="7">GtrA-like protein</fullName>
    </submittedName>
</protein>
<sequence length="129" mass="15018">MKKLSLTTPAMLQLYKYITISGLSYAWVLSAMYFFVQIAHFPKQVSFVTTYALAYIFEYIVNLKYLYQKNHSIKTLVKFILQIAFFIAIGSIIFKGYCAMEIHYLISTLLTAGTLLPIRFIIQKFVVFR</sequence>
<feature type="transmembrane region" description="Helical" evidence="5">
    <location>
        <begin position="48"/>
        <end position="67"/>
    </location>
</feature>
<evidence type="ECO:0000256" key="1">
    <source>
        <dbReference type="ARBA" id="ARBA00004141"/>
    </source>
</evidence>
<accession>A0A1G8BRQ4</accession>
<evidence type="ECO:0000259" key="6">
    <source>
        <dbReference type="Pfam" id="PF04138"/>
    </source>
</evidence>
<feature type="transmembrane region" description="Helical" evidence="5">
    <location>
        <begin position="103"/>
        <end position="122"/>
    </location>
</feature>
<feature type="transmembrane region" description="Helical" evidence="5">
    <location>
        <begin position="12"/>
        <end position="36"/>
    </location>
</feature>
<organism evidence="7 8">
    <name type="scientific">Pseudomonas abietaniphila</name>
    <dbReference type="NCBI Taxonomy" id="89065"/>
    <lineage>
        <taxon>Bacteria</taxon>
        <taxon>Pseudomonadati</taxon>
        <taxon>Pseudomonadota</taxon>
        <taxon>Gammaproteobacteria</taxon>
        <taxon>Pseudomonadales</taxon>
        <taxon>Pseudomonadaceae</taxon>
        <taxon>Pseudomonas</taxon>
    </lineage>
</organism>
<gene>
    <name evidence="7" type="ORF">SAMN05216605_10648</name>
</gene>